<gene>
    <name evidence="3" type="ORF">EP51_18635</name>
</gene>
<evidence type="ECO:0000256" key="1">
    <source>
        <dbReference type="ARBA" id="ARBA00023002"/>
    </source>
</evidence>
<evidence type="ECO:0000313" key="3">
    <source>
        <dbReference type="EMBL" id="AII06528.1"/>
    </source>
</evidence>
<dbReference type="AlphaFoldDB" id="A0A076EMN4"/>
<dbReference type="GO" id="GO:0016705">
    <property type="term" value="F:oxidoreductase activity, acting on paired donors, with incorporation or reduction of molecular oxygen"/>
    <property type="evidence" value="ECO:0007669"/>
    <property type="project" value="InterPro"/>
</dbReference>
<dbReference type="InterPro" id="IPR011251">
    <property type="entry name" value="Luciferase-like_dom"/>
</dbReference>
<dbReference type="Proteomes" id="UP000028488">
    <property type="component" value="Chromosome"/>
</dbReference>
<dbReference type="InterPro" id="IPR050564">
    <property type="entry name" value="F420-G6PD/mer"/>
</dbReference>
<dbReference type="SUPFAM" id="SSF51679">
    <property type="entry name" value="Bacterial luciferase-like"/>
    <property type="match status" value="1"/>
</dbReference>
<name>A0A076EMN4_RHOOP</name>
<accession>A0A076EMN4</accession>
<dbReference type="Pfam" id="PF00296">
    <property type="entry name" value="Bac_luciferase"/>
    <property type="match status" value="1"/>
</dbReference>
<evidence type="ECO:0000313" key="4">
    <source>
        <dbReference type="Proteomes" id="UP000028488"/>
    </source>
</evidence>
<evidence type="ECO:0000259" key="2">
    <source>
        <dbReference type="Pfam" id="PF00296"/>
    </source>
</evidence>
<dbReference type="InterPro" id="IPR036661">
    <property type="entry name" value="Luciferase-like_sf"/>
</dbReference>
<protein>
    <submittedName>
        <fullName evidence="3">Oxidoreductase</fullName>
    </submittedName>
</protein>
<dbReference type="eggNOG" id="COG2141">
    <property type="taxonomic scope" value="Bacteria"/>
</dbReference>
<keyword evidence="1" id="KW-0560">Oxidoreductase</keyword>
<dbReference type="PANTHER" id="PTHR43244:SF1">
    <property type="entry name" value="5,10-METHYLENETETRAHYDROMETHANOPTERIN REDUCTASE"/>
    <property type="match status" value="1"/>
</dbReference>
<dbReference type="Gene3D" id="3.20.20.30">
    <property type="entry name" value="Luciferase-like domain"/>
    <property type="match status" value="1"/>
</dbReference>
<proteinExistence type="predicted"/>
<dbReference type="EMBL" id="CP008947">
    <property type="protein sequence ID" value="AII06528.1"/>
    <property type="molecule type" value="Genomic_DNA"/>
</dbReference>
<organism evidence="3 4">
    <name type="scientific">Rhodococcus opacus</name>
    <name type="common">Nocardia opaca</name>
    <dbReference type="NCBI Taxonomy" id="37919"/>
    <lineage>
        <taxon>Bacteria</taxon>
        <taxon>Bacillati</taxon>
        <taxon>Actinomycetota</taxon>
        <taxon>Actinomycetes</taxon>
        <taxon>Mycobacteriales</taxon>
        <taxon>Nocardiaceae</taxon>
        <taxon>Rhodococcus</taxon>
    </lineage>
</organism>
<dbReference type="PANTHER" id="PTHR43244">
    <property type="match status" value="1"/>
</dbReference>
<feature type="domain" description="Luciferase-like" evidence="2">
    <location>
        <begin position="17"/>
        <end position="229"/>
    </location>
</feature>
<sequence>MTSAVPRLGVTFIPTIEPERLKDFARAAEDSGLDEIWLWEDCFKESGVAAAAAALAWTERIHVGVGLMPVPLRNVALTAMEIATLARLFPGRVIAGIGHGVQGWMEQVGARAASPMTLLEEYTVALRALLDGESVSTDGRYVRLDDVKLDWPPAERVPLMLGGEGPKSIRLAARLGDGNLVTSAVADDDIRRTRDLILDEIGADGAAAQRVIVPKIAATGDGAQQRVDEEVARWGKPADRGIGVAGDAGTVAAEVRRLARLGATSVAFAPTEDEPDLLGFVEFLGRDVKPLIPT</sequence>
<dbReference type="RefSeq" id="WP_128640069.1">
    <property type="nucleotide sequence ID" value="NZ_CP008947.1"/>
</dbReference>
<dbReference type="CDD" id="cd01097">
    <property type="entry name" value="Tetrahydromethanopterin_reductase"/>
    <property type="match status" value="1"/>
</dbReference>
<reference evidence="3 4" key="1">
    <citation type="submission" date="2014-07" db="EMBL/GenBank/DDBJ databases">
        <title>Genome Sequence of Rhodococcus opacus Strain R7, a Biodegrader of Mono- and Polycyclic Aromatic Hydrocarbons.</title>
        <authorList>
            <person name="Di Gennaro P."/>
            <person name="Zampolli J."/>
            <person name="Presti I."/>
            <person name="Cappelletti M."/>
            <person name="D'Ursi P."/>
            <person name="Orro A."/>
            <person name="Mezzelani A."/>
            <person name="Milanesi L."/>
        </authorList>
    </citation>
    <scope>NUCLEOTIDE SEQUENCE [LARGE SCALE GENOMIC DNA]</scope>
    <source>
        <strain evidence="3 4">R7</strain>
    </source>
</reference>